<dbReference type="InterPro" id="IPR050519">
    <property type="entry name" value="Glycosyltransf_28_UgtP"/>
</dbReference>
<dbReference type="Gene3D" id="3.40.50.2000">
    <property type="entry name" value="Glycogen Phosphorylase B"/>
    <property type="match status" value="1"/>
</dbReference>
<protein>
    <submittedName>
        <fullName evidence="2">Processive diacylglycerol beta-glucosyltransferase</fullName>
    </submittedName>
</protein>
<evidence type="ECO:0000259" key="1">
    <source>
        <dbReference type="Pfam" id="PF04101"/>
    </source>
</evidence>
<evidence type="ECO:0000313" key="2">
    <source>
        <dbReference type="EMBL" id="KAF1021745.1"/>
    </source>
</evidence>
<dbReference type="EMBL" id="WNDQ01000018">
    <property type="protein sequence ID" value="KAF1021745.1"/>
    <property type="molecule type" value="Genomic_DNA"/>
</dbReference>
<accession>A0A7V8FPJ9</accession>
<feature type="domain" description="Glycosyl transferase family 28 C-terminal" evidence="1">
    <location>
        <begin position="264"/>
        <end position="359"/>
    </location>
</feature>
<organism evidence="2 3">
    <name type="scientific">Paracidovorax wautersii</name>
    <dbReference type="NCBI Taxonomy" id="1177982"/>
    <lineage>
        <taxon>Bacteria</taxon>
        <taxon>Pseudomonadati</taxon>
        <taxon>Pseudomonadota</taxon>
        <taxon>Betaproteobacteria</taxon>
        <taxon>Burkholderiales</taxon>
        <taxon>Comamonadaceae</taxon>
        <taxon>Paracidovorax</taxon>
    </lineage>
</organism>
<dbReference type="Pfam" id="PF04101">
    <property type="entry name" value="Glyco_tran_28_C"/>
    <property type="match status" value="1"/>
</dbReference>
<dbReference type="PANTHER" id="PTHR43025">
    <property type="entry name" value="MONOGALACTOSYLDIACYLGLYCEROL SYNTHASE"/>
    <property type="match status" value="1"/>
</dbReference>
<evidence type="ECO:0000313" key="3">
    <source>
        <dbReference type="Proteomes" id="UP000461670"/>
    </source>
</evidence>
<dbReference type="AlphaFoldDB" id="A0A7V8FPJ9"/>
<comment type="caution">
    <text evidence="2">The sequence shown here is derived from an EMBL/GenBank/DDBJ whole genome shotgun (WGS) entry which is preliminary data.</text>
</comment>
<dbReference type="SUPFAM" id="SSF53756">
    <property type="entry name" value="UDP-Glycosyltransferase/glycogen phosphorylase"/>
    <property type="match status" value="1"/>
</dbReference>
<keyword evidence="2" id="KW-0808">Transferase</keyword>
<name>A0A7V8FPJ9_9BURK</name>
<gene>
    <name evidence="2" type="primary">ugtP</name>
    <name evidence="2" type="ORF">GAK30_01645</name>
</gene>
<dbReference type="InterPro" id="IPR007235">
    <property type="entry name" value="Glyco_trans_28_C"/>
</dbReference>
<dbReference type="PANTHER" id="PTHR43025:SF3">
    <property type="entry name" value="MONOGALACTOSYLDIACYLGLYCEROL SYNTHASE 1, CHLOROPLASTIC"/>
    <property type="match status" value="1"/>
</dbReference>
<proteinExistence type="predicted"/>
<dbReference type="Proteomes" id="UP000461670">
    <property type="component" value="Unassembled WGS sequence"/>
</dbReference>
<sequence>MLDTAAGGFLHAPAAADLVPALMSATRRPVRVQLMYFNAGGGHRASALALQAGIRRAGLDWQVELVNVFECVDVRDVFRRWTGMPPEGIYNKRLALGWTAGLAQELKLLQAGIRVTHPFLMKRLRQHWAATQPDLVVSLVPNFNRAMFLSLALECPQVPYATVMTDLADFPPRFWIEKDLPIDLVCGTPHAAAQARAAGCPGERVHAVSGMLLREDFYAPRLAREPIALQRQALGLPADGPVGLVLFGGEGSRQMLTIARQVRDVPLIFVCGRNDKLAARMRQLPVPPGAAPRAVVGFAHDIPRYMQLADFLIGKPGPGSLSEAVHMGLPCIVASNLATLPQERYNTRWLVEQGLGVTVADFAGVGRAVADVLARLPELQANTRRINNRALFEVPQRLAGILAQAPLAHNTLHAMDH</sequence>
<reference evidence="3" key="1">
    <citation type="journal article" date="2020" name="MBio">
        <title>Horizontal gene transfer to a defensive symbiont with a reduced genome amongst a multipartite beetle microbiome.</title>
        <authorList>
            <person name="Waterworth S.C."/>
            <person name="Florez L.V."/>
            <person name="Rees E.R."/>
            <person name="Hertweck C."/>
            <person name="Kaltenpoth M."/>
            <person name="Kwan J.C."/>
        </authorList>
    </citation>
    <scope>NUCLEOTIDE SEQUENCE [LARGE SCALE GENOMIC DNA]</scope>
</reference>
<dbReference type="GO" id="GO:0016758">
    <property type="term" value="F:hexosyltransferase activity"/>
    <property type="evidence" value="ECO:0007669"/>
    <property type="project" value="InterPro"/>
</dbReference>